<dbReference type="OrthoDB" id="2559672at2"/>
<dbReference type="PANTHER" id="PTHR46796">
    <property type="entry name" value="HTH-TYPE TRANSCRIPTIONAL ACTIVATOR RHAS-RELATED"/>
    <property type="match status" value="1"/>
</dbReference>
<dbReference type="Proteomes" id="UP000185124">
    <property type="component" value="Unassembled WGS sequence"/>
</dbReference>
<keyword evidence="2 5" id="KW-0238">DNA-binding</keyword>
<accession>A0A1N6A648</accession>
<evidence type="ECO:0000256" key="3">
    <source>
        <dbReference type="ARBA" id="ARBA00023163"/>
    </source>
</evidence>
<dbReference type="GO" id="GO:0003700">
    <property type="term" value="F:DNA-binding transcription factor activity"/>
    <property type="evidence" value="ECO:0007669"/>
    <property type="project" value="InterPro"/>
</dbReference>
<dbReference type="SUPFAM" id="SSF46689">
    <property type="entry name" value="Homeodomain-like"/>
    <property type="match status" value="1"/>
</dbReference>
<dbReference type="SMART" id="SM00342">
    <property type="entry name" value="HTH_ARAC"/>
    <property type="match status" value="1"/>
</dbReference>
<dbReference type="InterPro" id="IPR018060">
    <property type="entry name" value="HTH_AraC"/>
</dbReference>
<dbReference type="STRING" id="709881.SAMN04489832_5003"/>
<evidence type="ECO:0000256" key="1">
    <source>
        <dbReference type="ARBA" id="ARBA00023015"/>
    </source>
</evidence>
<dbReference type="InterPro" id="IPR009057">
    <property type="entry name" value="Homeodomain-like_sf"/>
</dbReference>
<name>A0A1N6A648_9ACTN</name>
<dbReference type="GO" id="GO:0043565">
    <property type="term" value="F:sequence-specific DNA binding"/>
    <property type="evidence" value="ECO:0007669"/>
    <property type="project" value="InterPro"/>
</dbReference>
<evidence type="ECO:0000313" key="6">
    <source>
        <dbReference type="Proteomes" id="UP000185124"/>
    </source>
</evidence>
<reference evidence="6" key="1">
    <citation type="submission" date="2016-12" db="EMBL/GenBank/DDBJ databases">
        <authorList>
            <person name="Varghese N."/>
            <person name="Submissions S."/>
        </authorList>
    </citation>
    <scope>NUCLEOTIDE SEQUENCE [LARGE SCALE GENOMIC DNA]</scope>
    <source>
        <strain evidence="6">DSM 45599</strain>
    </source>
</reference>
<evidence type="ECO:0000259" key="4">
    <source>
        <dbReference type="PROSITE" id="PS01124"/>
    </source>
</evidence>
<evidence type="ECO:0000256" key="2">
    <source>
        <dbReference type="ARBA" id="ARBA00023125"/>
    </source>
</evidence>
<keyword evidence="1" id="KW-0805">Transcription regulation</keyword>
<dbReference type="Pfam" id="PF20240">
    <property type="entry name" value="DUF6597"/>
    <property type="match status" value="1"/>
</dbReference>
<dbReference type="Pfam" id="PF12833">
    <property type="entry name" value="HTH_18"/>
    <property type="match status" value="1"/>
</dbReference>
<dbReference type="InterPro" id="IPR046532">
    <property type="entry name" value="DUF6597"/>
</dbReference>
<protein>
    <submittedName>
        <fullName evidence="5">AraC-type DNA-binding protein</fullName>
    </submittedName>
</protein>
<proteinExistence type="predicted"/>
<dbReference type="AlphaFoldDB" id="A0A1N6A648"/>
<dbReference type="EMBL" id="FSQT01000002">
    <property type="protein sequence ID" value="SIN29509.1"/>
    <property type="molecule type" value="Genomic_DNA"/>
</dbReference>
<dbReference type="RefSeq" id="WP_074315942.1">
    <property type="nucleotide sequence ID" value="NZ_FSQT01000002.1"/>
</dbReference>
<keyword evidence="3" id="KW-0804">Transcription</keyword>
<sequence>MRQRPRGDSRGILDPGRLLREMRFRRHLPAESLRPWVEHYWLIDWALSAPFEQRIVPHPAVNVVFRRDGDGPEAGEVAGVGRNLFRITLTGTGRVCGVQFRPGGFHPFWRRPVAELTGRRLPLPAGRLAGPDGPLCAGTDDERRRALDALLTAWAPEPDPTAEEAVRLAEAIRTDRTVLRVDHFAARHDLPVRRLQRLFTEYVGVGPKWVIRRYRLQEAVEQAAGGPLNWAGLAADLGYSDQAHLVRDFTAVAGVSPAAYARSVH</sequence>
<evidence type="ECO:0000313" key="5">
    <source>
        <dbReference type="EMBL" id="SIN29509.1"/>
    </source>
</evidence>
<dbReference type="InterPro" id="IPR050204">
    <property type="entry name" value="AraC_XylS_family_regulators"/>
</dbReference>
<organism evidence="5 6">
    <name type="scientific">Micromonospora cremea</name>
    <dbReference type="NCBI Taxonomy" id="709881"/>
    <lineage>
        <taxon>Bacteria</taxon>
        <taxon>Bacillati</taxon>
        <taxon>Actinomycetota</taxon>
        <taxon>Actinomycetes</taxon>
        <taxon>Micromonosporales</taxon>
        <taxon>Micromonosporaceae</taxon>
        <taxon>Micromonospora</taxon>
    </lineage>
</organism>
<feature type="domain" description="HTH araC/xylS-type" evidence="4">
    <location>
        <begin position="163"/>
        <end position="263"/>
    </location>
</feature>
<dbReference type="PROSITE" id="PS01124">
    <property type="entry name" value="HTH_ARAC_FAMILY_2"/>
    <property type="match status" value="1"/>
</dbReference>
<dbReference type="Gene3D" id="1.10.10.60">
    <property type="entry name" value="Homeodomain-like"/>
    <property type="match status" value="1"/>
</dbReference>
<keyword evidence="6" id="KW-1185">Reference proteome</keyword>
<gene>
    <name evidence="5" type="ORF">SAMN04489832_5003</name>
</gene>